<accession>A0ABR4B140</accession>
<reference evidence="2 3" key="1">
    <citation type="submission" date="2024-09" db="EMBL/GenBank/DDBJ databases">
        <title>Rethinking Asexuality: The Enigmatic Case of Functional Sexual Genes in Lepraria (Stereocaulaceae).</title>
        <authorList>
            <person name="Doellman M."/>
            <person name="Sun Y."/>
            <person name="Barcenas-Pena A."/>
            <person name="Lumbsch H.T."/>
            <person name="Grewe F."/>
        </authorList>
    </citation>
    <scope>NUCLEOTIDE SEQUENCE [LARGE SCALE GENOMIC DNA]</scope>
    <source>
        <strain evidence="2 3">Grewe 0041</strain>
    </source>
</reference>
<sequence>MLAPFVILVPLAMLLPLVKGASDFSGTLADRKEIQPSLGDPTPWIRSKCFVHSIGCLLPESIAAIAAGNNMCCITLNYGKWSYGFEIFSACFIPRIIFHL</sequence>
<protein>
    <submittedName>
        <fullName evidence="2">Uncharacterized protein</fullName>
    </submittedName>
</protein>
<evidence type="ECO:0000256" key="1">
    <source>
        <dbReference type="SAM" id="SignalP"/>
    </source>
</evidence>
<name>A0ABR4B140_9LECA</name>
<gene>
    <name evidence="2" type="ORF">ABVK25_008027</name>
</gene>
<evidence type="ECO:0000313" key="3">
    <source>
        <dbReference type="Proteomes" id="UP001590951"/>
    </source>
</evidence>
<keyword evidence="1" id="KW-0732">Signal</keyword>
<evidence type="ECO:0000313" key="2">
    <source>
        <dbReference type="EMBL" id="KAL2051613.1"/>
    </source>
</evidence>
<feature type="chain" id="PRO_5046382074" evidence="1">
    <location>
        <begin position="21"/>
        <end position="100"/>
    </location>
</feature>
<dbReference type="EMBL" id="JBHFEH010000033">
    <property type="protein sequence ID" value="KAL2051613.1"/>
    <property type="molecule type" value="Genomic_DNA"/>
</dbReference>
<keyword evidence="3" id="KW-1185">Reference proteome</keyword>
<feature type="signal peptide" evidence="1">
    <location>
        <begin position="1"/>
        <end position="20"/>
    </location>
</feature>
<organism evidence="2 3">
    <name type="scientific">Lepraria finkii</name>
    <dbReference type="NCBI Taxonomy" id="1340010"/>
    <lineage>
        <taxon>Eukaryota</taxon>
        <taxon>Fungi</taxon>
        <taxon>Dikarya</taxon>
        <taxon>Ascomycota</taxon>
        <taxon>Pezizomycotina</taxon>
        <taxon>Lecanoromycetes</taxon>
        <taxon>OSLEUM clade</taxon>
        <taxon>Lecanoromycetidae</taxon>
        <taxon>Lecanorales</taxon>
        <taxon>Lecanorineae</taxon>
        <taxon>Stereocaulaceae</taxon>
        <taxon>Lepraria</taxon>
    </lineage>
</organism>
<proteinExistence type="predicted"/>
<dbReference type="Proteomes" id="UP001590951">
    <property type="component" value="Unassembled WGS sequence"/>
</dbReference>
<comment type="caution">
    <text evidence="2">The sequence shown here is derived from an EMBL/GenBank/DDBJ whole genome shotgun (WGS) entry which is preliminary data.</text>
</comment>